<reference evidence="7" key="1">
    <citation type="submission" date="2023-06" db="EMBL/GenBank/DDBJ databases">
        <title>Conoideocrella luteorostrata (Hypocreales: Clavicipitaceae), a potential biocontrol fungus for elongate hemlock scale in United States Christmas tree production areas.</title>
        <authorList>
            <person name="Barrett H."/>
            <person name="Lovett B."/>
            <person name="Macias A.M."/>
            <person name="Stajich J.E."/>
            <person name="Kasson M.T."/>
        </authorList>
    </citation>
    <scope>NUCLEOTIDE SEQUENCE</scope>
    <source>
        <strain evidence="7">ARSEF 14590</strain>
    </source>
</reference>
<evidence type="ECO:0000256" key="6">
    <source>
        <dbReference type="SAM" id="Phobius"/>
    </source>
</evidence>
<name>A0AAJ0D1F4_9HYPO</name>
<keyword evidence="8" id="KW-1185">Reference proteome</keyword>
<comment type="subcellular location">
    <subcellularLocation>
        <location evidence="1">Membrane</location>
        <topology evidence="1">Multi-pass membrane protein</topology>
    </subcellularLocation>
</comment>
<accession>A0AAJ0D1F4</accession>
<keyword evidence="3 6" id="KW-0812">Transmembrane</keyword>
<organism evidence="7 8">
    <name type="scientific">Conoideocrella luteorostrata</name>
    <dbReference type="NCBI Taxonomy" id="1105319"/>
    <lineage>
        <taxon>Eukaryota</taxon>
        <taxon>Fungi</taxon>
        <taxon>Dikarya</taxon>
        <taxon>Ascomycota</taxon>
        <taxon>Pezizomycotina</taxon>
        <taxon>Sordariomycetes</taxon>
        <taxon>Hypocreomycetidae</taxon>
        <taxon>Hypocreales</taxon>
        <taxon>Clavicipitaceae</taxon>
        <taxon>Conoideocrella</taxon>
    </lineage>
</organism>
<dbReference type="AlphaFoldDB" id="A0AAJ0D1F4"/>
<dbReference type="GO" id="GO:0005886">
    <property type="term" value="C:plasma membrane"/>
    <property type="evidence" value="ECO:0007669"/>
    <property type="project" value="TreeGrafter"/>
</dbReference>
<evidence type="ECO:0000313" key="8">
    <source>
        <dbReference type="Proteomes" id="UP001251528"/>
    </source>
</evidence>
<dbReference type="InterPro" id="IPR001248">
    <property type="entry name" value="Pur-cyt_permease"/>
</dbReference>
<dbReference type="Gene3D" id="1.10.4160.10">
    <property type="entry name" value="Hydantoin permease"/>
    <property type="match status" value="1"/>
</dbReference>
<evidence type="ECO:0000256" key="4">
    <source>
        <dbReference type="ARBA" id="ARBA00022989"/>
    </source>
</evidence>
<feature type="transmembrane region" description="Helical" evidence="6">
    <location>
        <begin position="122"/>
        <end position="140"/>
    </location>
</feature>
<dbReference type="InterPro" id="IPR045225">
    <property type="entry name" value="Uracil/uridine/allantoin_perm"/>
</dbReference>
<keyword evidence="4 6" id="KW-1133">Transmembrane helix</keyword>
<comment type="similarity">
    <text evidence="2">Belongs to the purine-cytosine permease (2.A.39) family.</text>
</comment>
<evidence type="ECO:0000256" key="1">
    <source>
        <dbReference type="ARBA" id="ARBA00004141"/>
    </source>
</evidence>
<feature type="transmembrane region" description="Helical" evidence="6">
    <location>
        <begin position="78"/>
        <end position="101"/>
    </location>
</feature>
<comment type="caution">
    <text evidence="7">The sequence shown here is derived from an EMBL/GenBank/DDBJ whole genome shotgun (WGS) entry which is preliminary data.</text>
</comment>
<dbReference type="PANTHER" id="PTHR30618:SF15">
    <property type="entry name" value="NICOTINAMIDE RIBOSIDE TRANSPORTER 1-RELATED"/>
    <property type="match status" value="1"/>
</dbReference>
<feature type="transmembrane region" description="Helical" evidence="6">
    <location>
        <begin position="29"/>
        <end position="50"/>
    </location>
</feature>
<dbReference type="Pfam" id="PF02133">
    <property type="entry name" value="Transp_cyt_pur"/>
    <property type="match status" value="1"/>
</dbReference>
<feature type="transmembrane region" description="Helical" evidence="6">
    <location>
        <begin position="146"/>
        <end position="166"/>
    </location>
</feature>
<dbReference type="Proteomes" id="UP001251528">
    <property type="component" value="Unassembled WGS sequence"/>
</dbReference>
<feature type="transmembrane region" description="Helical" evidence="6">
    <location>
        <begin position="236"/>
        <end position="256"/>
    </location>
</feature>
<proteinExistence type="inferred from homology"/>
<sequence>MGAWGGGTLGQSDWTRYATKKMAPVPSQLVASPVTITVTAVIGIVVTSAAKDILGGEVIWNPIYLLAAMQEHYGSSSAIRVAVFFAALGLVASQLAISLVLNAMSCGMDMAGLWPKYINIRRGAAIMAVIGIAIQPWQLLATAAKFLQVMTGFSVFLAPLTGIMLADYHLIRRRKLKVNDLYCGDGSSIYWFKGGVNWRAPIAFVMGAWPMLPGLVASVDSFTDPAWVGWMRLYNLTFIVGLFISFAVFLGLSLVFPPASLGLENEFNDGNSSMIATPYCGSDSGHMDEHGEKTPVVIV</sequence>
<keyword evidence="5 6" id="KW-0472">Membrane</keyword>
<gene>
    <name evidence="7" type="ORF">QQS21_000367</name>
</gene>
<evidence type="ECO:0000313" key="7">
    <source>
        <dbReference type="EMBL" id="KAK2616755.1"/>
    </source>
</evidence>
<evidence type="ECO:0000256" key="2">
    <source>
        <dbReference type="ARBA" id="ARBA00008974"/>
    </source>
</evidence>
<dbReference type="GO" id="GO:0015205">
    <property type="term" value="F:nucleobase transmembrane transporter activity"/>
    <property type="evidence" value="ECO:0007669"/>
    <property type="project" value="TreeGrafter"/>
</dbReference>
<protein>
    <submittedName>
        <fullName evidence="7">Uncharacterized protein</fullName>
    </submittedName>
</protein>
<evidence type="ECO:0000256" key="3">
    <source>
        <dbReference type="ARBA" id="ARBA00022692"/>
    </source>
</evidence>
<dbReference type="PANTHER" id="PTHR30618">
    <property type="entry name" value="NCS1 FAMILY PURINE/PYRIMIDINE TRANSPORTER"/>
    <property type="match status" value="1"/>
</dbReference>
<dbReference type="EMBL" id="JASWJB010000003">
    <property type="protein sequence ID" value="KAK2616755.1"/>
    <property type="molecule type" value="Genomic_DNA"/>
</dbReference>
<evidence type="ECO:0000256" key="5">
    <source>
        <dbReference type="ARBA" id="ARBA00023136"/>
    </source>
</evidence>
<feature type="transmembrane region" description="Helical" evidence="6">
    <location>
        <begin position="196"/>
        <end position="216"/>
    </location>
</feature>